<dbReference type="InterPro" id="IPR000326">
    <property type="entry name" value="PAP2/HPO"/>
</dbReference>
<dbReference type="SUPFAM" id="SSF56925">
    <property type="entry name" value="OMPA-like"/>
    <property type="match status" value="1"/>
</dbReference>
<name>A0A173V5W1_PARDI</name>
<evidence type="ECO:0000313" key="3">
    <source>
        <dbReference type="EMBL" id="QJE27974.1"/>
    </source>
</evidence>
<sequence length="468" mass="51973">MKTRLTILYSICCISMFQGTTFSQTSTFTHRNDSSNLAPLSTWGRIQRQTDKIITSNVFQMTYIGVPLIVSGLIIKNEDDHFQSLRNTYIPNFRYHYDDYLQYLPAVAMLGLKIGGVQGRSSWSRMLVSEAITASIMGATINTVKHTANVTRPDGSNNHSFPSGHTAMAFMAATMLHKEYGTTRSPWYSIGGYTVATATAVSRMLNNKHWLSDVMVGAGIGILSTEVGYFLTDLIFKDKGITHSYLGFETFNYQRNPSFFGIYMGFSLMPTKFNLAPDVRLKASPGSTAGFEGAWFMNRYIGFGGRISATSMPLSLTKPLANPTVPGTTYQVNALKSDPLDMIGGYIGSYLSYPVTNRFLLGTKLLIGCNYSPASRISALGVEEGKPETIEKEIVNTNKAFNIGYSTNASFSYILHPNLNVRVFLDYTFIPSRFVSYIANPKKETDRFEHHKTLQALTLGASVNIMLW</sequence>
<dbReference type="PANTHER" id="PTHR14969">
    <property type="entry name" value="SPHINGOSINE-1-PHOSPHATE PHOSPHOHYDROLASE"/>
    <property type="match status" value="1"/>
</dbReference>
<dbReference type="InterPro" id="IPR036938">
    <property type="entry name" value="PAP2/HPO_sf"/>
</dbReference>
<dbReference type="InterPro" id="IPR011250">
    <property type="entry name" value="OMP/PagP_B-barrel"/>
</dbReference>
<dbReference type="CDD" id="cd03394">
    <property type="entry name" value="PAP2_like_5"/>
    <property type="match status" value="1"/>
</dbReference>
<organism evidence="2 4">
    <name type="scientific">Parabacteroides distasonis</name>
    <dbReference type="NCBI Taxonomy" id="823"/>
    <lineage>
        <taxon>Bacteria</taxon>
        <taxon>Pseudomonadati</taxon>
        <taxon>Bacteroidota</taxon>
        <taxon>Bacteroidia</taxon>
        <taxon>Bacteroidales</taxon>
        <taxon>Tannerellaceae</taxon>
        <taxon>Parabacteroides</taxon>
    </lineage>
</organism>
<evidence type="ECO:0000313" key="2">
    <source>
        <dbReference type="EMBL" id="CUN21617.1"/>
    </source>
</evidence>
<dbReference type="Pfam" id="PF01569">
    <property type="entry name" value="PAP2"/>
    <property type="match status" value="1"/>
</dbReference>
<evidence type="ECO:0000259" key="1">
    <source>
        <dbReference type="SMART" id="SM00014"/>
    </source>
</evidence>
<protein>
    <submittedName>
        <fullName evidence="2">Lipid A 1-phosphatase</fullName>
    </submittedName>
    <submittedName>
        <fullName evidence="3">Phosphatase PAP2 family protein</fullName>
    </submittedName>
</protein>
<dbReference type="AlphaFoldDB" id="A0A173V5W1"/>
<proteinExistence type="predicted"/>
<dbReference type="Gene3D" id="1.20.144.10">
    <property type="entry name" value="Phosphatidic acid phosphatase type 2/haloperoxidase"/>
    <property type="match status" value="1"/>
</dbReference>
<dbReference type="PANTHER" id="PTHR14969:SF13">
    <property type="entry name" value="AT30094P"/>
    <property type="match status" value="1"/>
</dbReference>
<accession>A0A173V5W1</accession>
<dbReference type="SUPFAM" id="SSF48317">
    <property type="entry name" value="Acid phosphatase/Vanadium-dependent haloperoxidase"/>
    <property type="match status" value="1"/>
</dbReference>
<evidence type="ECO:0000313" key="4">
    <source>
        <dbReference type="Proteomes" id="UP000095591"/>
    </source>
</evidence>
<dbReference type="Proteomes" id="UP000095591">
    <property type="component" value="Unassembled WGS sequence"/>
</dbReference>
<feature type="domain" description="Phosphatidic acid phosphatase type 2/haloperoxidase" evidence="1">
    <location>
        <begin position="127"/>
        <end position="229"/>
    </location>
</feature>
<evidence type="ECO:0000313" key="5">
    <source>
        <dbReference type="Proteomes" id="UP000501982"/>
    </source>
</evidence>
<dbReference type="SMART" id="SM00014">
    <property type="entry name" value="acidPPc"/>
    <property type="match status" value="1"/>
</dbReference>
<dbReference type="Proteomes" id="UP000501982">
    <property type="component" value="Chromosome"/>
</dbReference>
<reference evidence="2 4" key="1">
    <citation type="submission" date="2015-09" db="EMBL/GenBank/DDBJ databases">
        <authorList>
            <consortium name="Pathogen Informatics"/>
        </authorList>
    </citation>
    <scope>NUCLEOTIDE SEQUENCE [LARGE SCALE GENOMIC DNA]</scope>
    <source>
        <strain evidence="2 4">2789STDY5608872</strain>
    </source>
</reference>
<reference evidence="3 5" key="2">
    <citation type="submission" date="2020-04" db="EMBL/GenBank/DDBJ databases">
        <title>Complete Genomes and Methylome analysis of CBBP consortium that reverse antibiotic-induced susceptibility to vancomycin-resistant Enterococcus faecium infection.</title>
        <authorList>
            <person name="Fomenkov A."/>
            <person name="Zhang Z."/>
            <person name="Pamer E."/>
            <person name="Roberts R.J."/>
        </authorList>
    </citation>
    <scope>NUCLEOTIDE SEQUENCE [LARGE SCALE GENOMIC DNA]</scope>
    <source>
        <strain evidence="5">CBBP</strain>
        <strain evidence="3">CBBP-1</strain>
    </source>
</reference>
<dbReference type="EMBL" id="CP051672">
    <property type="protein sequence ID" value="QJE27974.1"/>
    <property type="molecule type" value="Genomic_DNA"/>
</dbReference>
<gene>
    <name evidence="2" type="ORF">ERS852429_02558</name>
    <name evidence="3" type="ORF">HHO38_06330</name>
</gene>
<dbReference type="RefSeq" id="WP_009275096.1">
    <property type="nucleotide sequence ID" value="NZ_CAXTLT010000001.1"/>
</dbReference>
<dbReference type="EMBL" id="CYXP01000006">
    <property type="protein sequence ID" value="CUN21617.1"/>
    <property type="molecule type" value="Genomic_DNA"/>
</dbReference>